<evidence type="ECO:0000313" key="1">
    <source>
        <dbReference type="EnsemblPlants" id="PGSC0003DMT400092796"/>
    </source>
</evidence>
<reference evidence="2" key="1">
    <citation type="journal article" date="2011" name="Nature">
        <title>Genome sequence and analysis of the tuber crop potato.</title>
        <authorList>
            <consortium name="The Potato Genome Sequencing Consortium"/>
        </authorList>
    </citation>
    <scope>NUCLEOTIDE SEQUENCE [LARGE SCALE GENOMIC DNA]</scope>
    <source>
        <strain evidence="2">cv. DM1-3 516 R44</strain>
    </source>
</reference>
<sequence length="132" mass="14415">MVSSSKLPRETIISESFDTSLAIVSKESPPDFIWVSMDGIAHIISINGLPPLPADEEVYSQDLSLVLLPHTSNEGEASVHASFRSPPRAVVLMTGHGWVRHPELAAQVNDHIGLNGPWFSTWSMVWLVEGTS</sequence>
<protein>
    <submittedName>
        <fullName evidence="1">Uncharacterized protein</fullName>
    </submittedName>
</protein>
<dbReference type="EnsemblPlants" id="PGSC0003DMT400092796">
    <property type="protein sequence ID" value="PGSC0003DMT400092796"/>
    <property type="gene ID" value="PGSC0003DMG400042367"/>
</dbReference>
<dbReference type="Gramene" id="PGSC0003DMT400092796">
    <property type="protein sequence ID" value="PGSC0003DMT400092796"/>
    <property type="gene ID" value="PGSC0003DMG400042367"/>
</dbReference>
<dbReference type="Proteomes" id="UP000011115">
    <property type="component" value="Unassembled WGS sequence"/>
</dbReference>
<dbReference type="AlphaFoldDB" id="M1DQJ9"/>
<keyword evidence="2" id="KW-1185">Reference proteome</keyword>
<dbReference type="HOGENOM" id="CLU_1920816_0_0_1"/>
<name>M1DQJ9_SOLTU</name>
<proteinExistence type="predicted"/>
<evidence type="ECO:0000313" key="2">
    <source>
        <dbReference type="Proteomes" id="UP000011115"/>
    </source>
</evidence>
<organism evidence="1 2">
    <name type="scientific">Solanum tuberosum</name>
    <name type="common">Potato</name>
    <dbReference type="NCBI Taxonomy" id="4113"/>
    <lineage>
        <taxon>Eukaryota</taxon>
        <taxon>Viridiplantae</taxon>
        <taxon>Streptophyta</taxon>
        <taxon>Embryophyta</taxon>
        <taxon>Tracheophyta</taxon>
        <taxon>Spermatophyta</taxon>
        <taxon>Magnoliopsida</taxon>
        <taxon>eudicotyledons</taxon>
        <taxon>Gunneridae</taxon>
        <taxon>Pentapetalae</taxon>
        <taxon>asterids</taxon>
        <taxon>lamiids</taxon>
        <taxon>Solanales</taxon>
        <taxon>Solanaceae</taxon>
        <taxon>Solanoideae</taxon>
        <taxon>Solaneae</taxon>
        <taxon>Solanum</taxon>
    </lineage>
</organism>
<dbReference type="InParanoid" id="M1DQJ9"/>
<accession>M1DQJ9</accession>
<dbReference type="PaxDb" id="4113-PGSC0003DMT400092796"/>
<reference evidence="1" key="2">
    <citation type="submission" date="2015-06" db="UniProtKB">
        <authorList>
            <consortium name="EnsemblPlants"/>
        </authorList>
    </citation>
    <scope>IDENTIFICATION</scope>
    <source>
        <strain evidence="1">DM1-3 516 R44</strain>
    </source>
</reference>